<dbReference type="Gene3D" id="1.20.1280.50">
    <property type="match status" value="1"/>
</dbReference>
<evidence type="ECO:0000259" key="1">
    <source>
        <dbReference type="PROSITE" id="PS50181"/>
    </source>
</evidence>
<dbReference type="InterPro" id="IPR036047">
    <property type="entry name" value="F-box-like_dom_sf"/>
</dbReference>
<keyword evidence="3" id="KW-1185">Reference proteome</keyword>
<dbReference type="Pfam" id="PF00646">
    <property type="entry name" value="F-box"/>
    <property type="match status" value="1"/>
</dbReference>
<organism evidence="2 3">
    <name type="scientific">Riccia sorocarpa</name>
    <dbReference type="NCBI Taxonomy" id="122646"/>
    <lineage>
        <taxon>Eukaryota</taxon>
        <taxon>Viridiplantae</taxon>
        <taxon>Streptophyta</taxon>
        <taxon>Embryophyta</taxon>
        <taxon>Marchantiophyta</taxon>
        <taxon>Marchantiopsida</taxon>
        <taxon>Marchantiidae</taxon>
        <taxon>Marchantiales</taxon>
        <taxon>Ricciaceae</taxon>
        <taxon>Riccia</taxon>
    </lineage>
</organism>
<sequence length="377" mass="43403">MEDDLVSSLWQQLPAELLEKVLSKLPLSALRKFSRVSKRWKALFRSVEFARECDSIEWTFFYLDLRGELSDMLFPNTKTNSWDKQSLGFLAADEWIADFLNPLTRKWRRLTVPHQLERNVPGHKIMWALMVDKEIGSYKVVVAFCDQDLPRKAFIYHSVSNSWSISAALTPLLVPHFDIVVWNVRSIICSNGELLWLIEESEADGLIYKWLIKYNFELDAWSTVTQESPDLYEEATDLYEERVDLFHHEVENRPVMVNLQEIRPDRPNSWNLPSSARFPAEFLTLVPNFGKVGMEDIECLVNAAGDTEWPANFEPCQVAFGGGTWYFVSDLPFGVYRLCLDVFAVSINPPTVTRLPKVYDQTVLTLGTFAATLKAFV</sequence>
<dbReference type="InterPro" id="IPR050796">
    <property type="entry name" value="SCF_F-box_component"/>
</dbReference>
<dbReference type="SUPFAM" id="SSF81383">
    <property type="entry name" value="F-box domain"/>
    <property type="match status" value="1"/>
</dbReference>
<dbReference type="PANTHER" id="PTHR31672">
    <property type="entry name" value="BNACNNG10540D PROTEIN"/>
    <property type="match status" value="1"/>
</dbReference>
<proteinExistence type="predicted"/>
<dbReference type="InterPro" id="IPR001810">
    <property type="entry name" value="F-box_dom"/>
</dbReference>
<dbReference type="Proteomes" id="UP001633002">
    <property type="component" value="Unassembled WGS sequence"/>
</dbReference>
<evidence type="ECO:0000313" key="2">
    <source>
        <dbReference type="EMBL" id="KAL3676871.1"/>
    </source>
</evidence>
<dbReference type="AlphaFoldDB" id="A0ABD3GG59"/>
<dbReference type="EMBL" id="JBJQOH010000008">
    <property type="protein sequence ID" value="KAL3676871.1"/>
    <property type="molecule type" value="Genomic_DNA"/>
</dbReference>
<accession>A0ABD3GG59</accession>
<protein>
    <recommendedName>
        <fullName evidence="1">F-box domain-containing protein</fullName>
    </recommendedName>
</protein>
<evidence type="ECO:0000313" key="3">
    <source>
        <dbReference type="Proteomes" id="UP001633002"/>
    </source>
</evidence>
<dbReference type="PROSITE" id="PS50181">
    <property type="entry name" value="FBOX"/>
    <property type="match status" value="1"/>
</dbReference>
<comment type="caution">
    <text evidence="2">The sequence shown here is derived from an EMBL/GenBank/DDBJ whole genome shotgun (WGS) entry which is preliminary data.</text>
</comment>
<feature type="domain" description="F-box" evidence="1">
    <location>
        <begin position="7"/>
        <end position="53"/>
    </location>
</feature>
<name>A0ABD3GG59_9MARC</name>
<gene>
    <name evidence="2" type="ORF">R1sor_026819</name>
</gene>
<dbReference type="SMART" id="SM00256">
    <property type="entry name" value="FBOX"/>
    <property type="match status" value="1"/>
</dbReference>
<dbReference type="PANTHER" id="PTHR31672:SF2">
    <property type="entry name" value="F-BOX DOMAIN-CONTAINING PROTEIN"/>
    <property type="match status" value="1"/>
</dbReference>
<reference evidence="2 3" key="1">
    <citation type="submission" date="2024-09" db="EMBL/GenBank/DDBJ databases">
        <title>Chromosome-scale assembly of Riccia sorocarpa.</title>
        <authorList>
            <person name="Paukszto L."/>
        </authorList>
    </citation>
    <scope>NUCLEOTIDE SEQUENCE [LARGE SCALE GENOMIC DNA]</scope>
    <source>
        <strain evidence="2">LP-2024</strain>
        <tissue evidence="2">Aerial parts of the thallus</tissue>
    </source>
</reference>